<evidence type="ECO:0000256" key="1">
    <source>
        <dbReference type="ARBA" id="ARBA00004370"/>
    </source>
</evidence>
<dbReference type="Gene3D" id="1.10.287.950">
    <property type="entry name" value="Methyl-accepting chemotaxis protein"/>
    <property type="match status" value="1"/>
</dbReference>
<feature type="domain" description="Methyl-accepting transducer" evidence="6">
    <location>
        <begin position="341"/>
        <end position="577"/>
    </location>
</feature>
<dbReference type="EMBL" id="CP034759">
    <property type="protein sequence ID" value="QBG36588.1"/>
    <property type="molecule type" value="Genomic_DNA"/>
</dbReference>
<dbReference type="AlphaFoldDB" id="A0A4P6P6D8"/>
<keyword evidence="5" id="KW-1133">Transmembrane helix</keyword>
<dbReference type="InterPro" id="IPR032255">
    <property type="entry name" value="HBM"/>
</dbReference>
<evidence type="ECO:0000313" key="7">
    <source>
        <dbReference type="EMBL" id="QBG36588.1"/>
    </source>
</evidence>
<dbReference type="Proteomes" id="UP000290244">
    <property type="component" value="Chromosome"/>
</dbReference>
<keyword evidence="8" id="KW-1185">Reference proteome</keyword>
<dbReference type="SMART" id="SM01358">
    <property type="entry name" value="HBM"/>
    <property type="match status" value="1"/>
</dbReference>
<dbReference type="RefSeq" id="WP_130602880.1">
    <property type="nucleotide sequence ID" value="NZ_CP034759.1"/>
</dbReference>
<sequence length="612" mass="68802">MPSRTLSLRHKLLILLTAVILGLLLLLFSTNYFSYQVKQLEQAKSTVQQIDITALQLRRNEKDFLIRKLPKYLDKHQGNFNQLNSQLDLLSELNQSIDIDLPINQLKKSFLEYRQQFIALTQTMTTKGLDKDAGLYGKLRHATHELEDIYKAINDTSLQVTLLSIRRHEKDYMLRHDSKYLDKLAQELATLRLNSQQIANTRQLIDNYQKALNAYVTIDKKLGLSQEEGIRGKMRAATHKAESLLKQTVAETNTYIEKQERQTFWLSITIFLIISTALSVFIFKLINIIISPIKTAVSNIEDIIAKRDFSKQVIKETDDEFGQVIDSMNNFIKFTHKINNAVEELRQVSNAVEQSAQSTQASLNQQMLKSEQVSTATIQLDASVNEIVKGTETTRETSNLIAEQANAGKQQLHQLNQFLTQSSNELVSSTDDIYALDKKCRSINSFIEEIRGIAEQTNLLALNAAIEAARAGEQGRGFSVVADEVRTLANRTQTSTEQITAIITELQAMTVNAVTRVNQCREGSLANLKQVDKSTLTLSSIINEVSSIQAMTANIATAVKEQSIAIHEIAENITEMKDDNSHMLSQAQQSLSTCALANEKTLTLLTYKLSTS</sequence>
<gene>
    <name evidence="7" type="ORF">EMK97_13100</name>
</gene>
<dbReference type="SMART" id="SM00283">
    <property type="entry name" value="MA"/>
    <property type="match status" value="1"/>
</dbReference>
<dbReference type="PANTHER" id="PTHR32089">
    <property type="entry name" value="METHYL-ACCEPTING CHEMOTAXIS PROTEIN MCPB"/>
    <property type="match status" value="1"/>
</dbReference>
<feature type="transmembrane region" description="Helical" evidence="5">
    <location>
        <begin position="12"/>
        <end position="35"/>
    </location>
</feature>
<keyword evidence="5" id="KW-0472">Membrane</keyword>
<dbReference type="FunFam" id="1.10.287.950:FF:000001">
    <property type="entry name" value="Methyl-accepting chemotaxis sensory transducer"/>
    <property type="match status" value="1"/>
</dbReference>
<keyword evidence="5" id="KW-0812">Transmembrane</keyword>
<proteinExistence type="inferred from homology"/>
<evidence type="ECO:0000256" key="4">
    <source>
        <dbReference type="PROSITE-ProRule" id="PRU00284"/>
    </source>
</evidence>
<feature type="transmembrane region" description="Helical" evidence="5">
    <location>
        <begin position="264"/>
        <end position="286"/>
    </location>
</feature>
<dbReference type="Pfam" id="PF00015">
    <property type="entry name" value="MCPsignal"/>
    <property type="match status" value="1"/>
</dbReference>
<evidence type="ECO:0000256" key="2">
    <source>
        <dbReference type="ARBA" id="ARBA00023224"/>
    </source>
</evidence>
<name>A0A4P6P6D8_9GAMM</name>
<dbReference type="GO" id="GO:0016020">
    <property type="term" value="C:membrane"/>
    <property type="evidence" value="ECO:0007669"/>
    <property type="project" value="UniProtKB-SubCell"/>
</dbReference>
<dbReference type="PANTHER" id="PTHR32089:SF112">
    <property type="entry name" value="LYSOZYME-LIKE PROTEIN-RELATED"/>
    <property type="match status" value="1"/>
</dbReference>
<evidence type="ECO:0000313" key="8">
    <source>
        <dbReference type="Proteomes" id="UP000290244"/>
    </source>
</evidence>
<dbReference type="PROSITE" id="PS50111">
    <property type="entry name" value="CHEMOTAXIS_TRANSDUC_2"/>
    <property type="match status" value="1"/>
</dbReference>
<evidence type="ECO:0000256" key="5">
    <source>
        <dbReference type="SAM" id="Phobius"/>
    </source>
</evidence>
<protein>
    <submittedName>
        <fullName evidence="7">Methyl-accepting chemotaxis protein</fullName>
    </submittedName>
</protein>
<comment type="subcellular location">
    <subcellularLocation>
        <location evidence="1">Membrane</location>
    </subcellularLocation>
</comment>
<accession>A0A4P6P6D8</accession>
<dbReference type="InterPro" id="IPR004089">
    <property type="entry name" value="MCPsignal_dom"/>
</dbReference>
<dbReference type="GO" id="GO:0007165">
    <property type="term" value="P:signal transduction"/>
    <property type="evidence" value="ECO:0007669"/>
    <property type="project" value="UniProtKB-KW"/>
</dbReference>
<evidence type="ECO:0000259" key="6">
    <source>
        <dbReference type="PROSITE" id="PS50111"/>
    </source>
</evidence>
<dbReference type="GO" id="GO:0006935">
    <property type="term" value="P:chemotaxis"/>
    <property type="evidence" value="ECO:0007669"/>
    <property type="project" value="UniProtKB-ARBA"/>
</dbReference>
<dbReference type="KEGG" id="lsd:EMK97_13100"/>
<dbReference type="CDD" id="cd11386">
    <property type="entry name" value="MCP_signal"/>
    <property type="match status" value="1"/>
</dbReference>
<comment type="similarity">
    <text evidence="3">Belongs to the methyl-accepting chemotaxis (MCP) protein family.</text>
</comment>
<evidence type="ECO:0000256" key="3">
    <source>
        <dbReference type="ARBA" id="ARBA00029447"/>
    </source>
</evidence>
<reference evidence="7 8" key="1">
    <citation type="submission" date="2018-12" db="EMBL/GenBank/DDBJ databases">
        <title>Complete genome of Litorilituus sediminis.</title>
        <authorList>
            <person name="Liu A."/>
            <person name="Rong J."/>
        </authorList>
    </citation>
    <scope>NUCLEOTIDE SEQUENCE [LARGE SCALE GENOMIC DNA]</scope>
    <source>
        <strain evidence="7 8">JCM 17549</strain>
    </source>
</reference>
<dbReference type="SUPFAM" id="SSF58104">
    <property type="entry name" value="Methyl-accepting chemotaxis protein (MCP) signaling domain"/>
    <property type="match status" value="1"/>
</dbReference>
<keyword evidence="2 4" id="KW-0807">Transducer</keyword>
<organism evidence="7 8">
    <name type="scientific">Litorilituus sediminis</name>
    <dbReference type="NCBI Taxonomy" id="718192"/>
    <lineage>
        <taxon>Bacteria</taxon>
        <taxon>Pseudomonadati</taxon>
        <taxon>Pseudomonadota</taxon>
        <taxon>Gammaproteobacteria</taxon>
        <taxon>Alteromonadales</taxon>
        <taxon>Colwelliaceae</taxon>
        <taxon>Litorilituus</taxon>
    </lineage>
</organism>